<gene>
    <name evidence="1" type="ORF">NPIL_169791</name>
</gene>
<accession>A0A8X6MGT4</accession>
<dbReference type="EMBL" id="BMAW01045577">
    <property type="protein sequence ID" value="GFS50769.1"/>
    <property type="molecule type" value="Genomic_DNA"/>
</dbReference>
<dbReference type="AlphaFoldDB" id="A0A8X6MGT4"/>
<evidence type="ECO:0000313" key="2">
    <source>
        <dbReference type="Proteomes" id="UP000887013"/>
    </source>
</evidence>
<keyword evidence="2" id="KW-1185">Reference proteome</keyword>
<evidence type="ECO:0000313" key="1">
    <source>
        <dbReference type="EMBL" id="GFS50769.1"/>
    </source>
</evidence>
<organism evidence="1 2">
    <name type="scientific">Nephila pilipes</name>
    <name type="common">Giant wood spider</name>
    <name type="synonym">Nephila maculata</name>
    <dbReference type="NCBI Taxonomy" id="299642"/>
    <lineage>
        <taxon>Eukaryota</taxon>
        <taxon>Metazoa</taxon>
        <taxon>Ecdysozoa</taxon>
        <taxon>Arthropoda</taxon>
        <taxon>Chelicerata</taxon>
        <taxon>Arachnida</taxon>
        <taxon>Araneae</taxon>
        <taxon>Araneomorphae</taxon>
        <taxon>Entelegynae</taxon>
        <taxon>Araneoidea</taxon>
        <taxon>Nephilidae</taxon>
        <taxon>Nephila</taxon>
    </lineage>
</organism>
<reference evidence="1" key="1">
    <citation type="submission" date="2020-08" db="EMBL/GenBank/DDBJ databases">
        <title>Multicomponent nature underlies the extraordinary mechanical properties of spider dragline silk.</title>
        <authorList>
            <person name="Kono N."/>
            <person name="Nakamura H."/>
            <person name="Mori M."/>
            <person name="Yoshida Y."/>
            <person name="Ohtoshi R."/>
            <person name="Malay A.D."/>
            <person name="Moran D.A.P."/>
            <person name="Tomita M."/>
            <person name="Numata K."/>
            <person name="Arakawa K."/>
        </authorList>
    </citation>
    <scope>NUCLEOTIDE SEQUENCE</scope>
</reference>
<protein>
    <submittedName>
        <fullName evidence="1">Uncharacterized protein</fullName>
    </submittedName>
</protein>
<proteinExistence type="predicted"/>
<sequence length="69" mass="7839">MIFKNFALFLNRHKTSPERSSRTIEPSTNYYIDVPRNMAGISTIPVKPPIAWNHSIPPLSSHRCGSSRD</sequence>
<dbReference type="Proteomes" id="UP000887013">
    <property type="component" value="Unassembled WGS sequence"/>
</dbReference>
<name>A0A8X6MGT4_NEPPI</name>
<comment type="caution">
    <text evidence="1">The sequence shown here is derived from an EMBL/GenBank/DDBJ whole genome shotgun (WGS) entry which is preliminary data.</text>
</comment>